<comment type="caution">
    <text evidence="2">The sequence shown here is derived from an EMBL/GenBank/DDBJ whole genome shotgun (WGS) entry which is preliminary data.</text>
</comment>
<evidence type="ECO:0000313" key="3">
    <source>
        <dbReference type="Proteomes" id="UP001321760"/>
    </source>
</evidence>
<dbReference type="PANTHER" id="PTHR10622">
    <property type="entry name" value="HET DOMAIN-CONTAINING PROTEIN"/>
    <property type="match status" value="1"/>
</dbReference>
<reference evidence="2" key="1">
    <citation type="journal article" date="2023" name="Mol. Phylogenet. Evol.">
        <title>Genome-scale phylogeny and comparative genomics of the fungal order Sordariales.</title>
        <authorList>
            <person name="Hensen N."/>
            <person name="Bonometti L."/>
            <person name="Westerberg I."/>
            <person name="Brannstrom I.O."/>
            <person name="Guillou S."/>
            <person name="Cros-Aarteil S."/>
            <person name="Calhoun S."/>
            <person name="Haridas S."/>
            <person name="Kuo A."/>
            <person name="Mondo S."/>
            <person name="Pangilinan J."/>
            <person name="Riley R."/>
            <person name="LaButti K."/>
            <person name="Andreopoulos B."/>
            <person name="Lipzen A."/>
            <person name="Chen C."/>
            <person name="Yan M."/>
            <person name="Daum C."/>
            <person name="Ng V."/>
            <person name="Clum A."/>
            <person name="Steindorff A."/>
            <person name="Ohm R.A."/>
            <person name="Martin F."/>
            <person name="Silar P."/>
            <person name="Natvig D.O."/>
            <person name="Lalanne C."/>
            <person name="Gautier V."/>
            <person name="Ament-Velasquez S.L."/>
            <person name="Kruys A."/>
            <person name="Hutchinson M.I."/>
            <person name="Powell A.J."/>
            <person name="Barry K."/>
            <person name="Miller A.N."/>
            <person name="Grigoriev I.V."/>
            <person name="Debuchy R."/>
            <person name="Gladieux P."/>
            <person name="Hiltunen Thoren M."/>
            <person name="Johannesson H."/>
        </authorList>
    </citation>
    <scope>NUCLEOTIDE SEQUENCE</scope>
    <source>
        <strain evidence="2">PSN243</strain>
    </source>
</reference>
<organism evidence="2 3">
    <name type="scientific">Podospora aff. communis PSN243</name>
    <dbReference type="NCBI Taxonomy" id="3040156"/>
    <lineage>
        <taxon>Eukaryota</taxon>
        <taxon>Fungi</taxon>
        <taxon>Dikarya</taxon>
        <taxon>Ascomycota</taxon>
        <taxon>Pezizomycotina</taxon>
        <taxon>Sordariomycetes</taxon>
        <taxon>Sordariomycetidae</taxon>
        <taxon>Sordariales</taxon>
        <taxon>Podosporaceae</taxon>
        <taxon>Podospora</taxon>
    </lineage>
</organism>
<dbReference type="EMBL" id="MU866028">
    <property type="protein sequence ID" value="KAK4442186.1"/>
    <property type="molecule type" value="Genomic_DNA"/>
</dbReference>
<evidence type="ECO:0000313" key="2">
    <source>
        <dbReference type="EMBL" id="KAK4442186.1"/>
    </source>
</evidence>
<protein>
    <submittedName>
        <fullName evidence="2">HET-domain-containing protein</fullName>
    </submittedName>
</protein>
<reference evidence="2" key="2">
    <citation type="submission" date="2023-05" db="EMBL/GenBank/DDBJ databases">
        <authorList>
            <consortium name="Lawrence Berkeley National Laboratory"/>
            <person name="Steindorff A."/>
            <person name="Hensen N."/>
            <person name="Bonometti L."/>
            <person name="Westerberg I."/>
            <person name="Brannstrom I.O."/>
            <person name="Guillou S."/>
            <person name="Cros-Aarteil S."/>
            <person name="Calhoun S."/>
            <person name="Haridas S."/>
            <person name="Kuo A."/>
            <person name="Mondo S."/>
            <person name="Pangilinan J."/>
            <person name="Riley R."/>
            <person name="Labutti K."/>
            <person name="Andreopoulos B."/>
            <person name="Lipzen A."/>
            <person name="Chen C."/>
            <person name="Yanf M."/>
            <person name="Daum C."/>
            <person name="Ng V."/>
            <person name="Clum A."/>
            <person name="Ohm R."/>
            <person name="Martin F."/>
            <person name="Silar P."/>
            <person name="Natvig D."/>
            <person name="Lalanne C."/>
            <person name="Gautier V."/>
            <person name="Ament-Velasquez S.L."/>
            <person name="Kruys A."/>
            <person name="Hutchinson M.I."/>
            <person name="Powell A.J."/>
            <person name="Barry K."/>
            <person name="Miller A.N."/>
            <person name="Grigoriev I.V."/>
            <person name="Debuchy R."/>
            <person name="Gladieux P."/>
            <person name="Thoren M.H."/>
            <person name="Johannesson H."/>
        </authorList>
    </citation>
    <scope>NUCLEOTIDE SEQUENCE</scope>
    <source>
        <strain evidence="2">PSN243</strain>
    </source>
</reference>
<proteinExistence type="predicted"/>
<feature type="domain" description="Heterokaryon incompatibility" evidence="1">
    <location>
        <begin position="13"/>
        <end position="111"/>
    </location>
</feature>
<evidence type="ECO:0000259" key="1">
    <source>
        <dbReference type="Pfam" id="PF06985"/>
    </source>
</evidence>
<feature type="non-terminal residue" evidence="2">
    <location>
        <position position="1"/>
    </location>
</feature>
<dbReference type="AlphaFoldDB" id="A0AAV9G403"/>
<accession>A0AAV9G403</accession>
<dbReference type="PANTHER" id="PTHR10622:SF10">
    <property type="entry name" value="HET DOMAIN-CONTAINING PROTEIN"/>
    <property type="match status" value="1"/>
</dbReference>
<gene>
    <name evidence="2" type="ORF">QBC34DRAFT_313655</name>
</gene>
<keyword evidence="3" id="KW-1185">Reference proteome</keyword>
<name>A0AAV9G403_9PEZI</name>
<dbReference type="Pfam" id="PF06985">
    <property type="entry name" value="HET"/>
    <property type="match status" value="1"/>
</dbReference>
<sequence length="288" mass="32026">LVAPLLSLDGLKYAILSHTWGKEEEEVSLQEMRDGTGDTKQGYLKIKGCMEQAKKDGLDYSWVDTCCIDKSSSAELQEAINSMFKWYSSAERCYAYLSDASRDADDQSFRNSKCFTRGLTLQELLAPKTVEFFDSKWNRIGSKSDAALEAAISEITGVPTPVIRGANLSAYGVQDRIDWLSGRKTSREEDQAYCLFGLLGVFLPVIYGEGKDHAMKRLKKEAGQRNTAGAGSVGDKTLTWRFEPESLLHSDGISGSAPCFVECEEDLIVMWRARENPLPPFLGFPLPF</sequence>
<dbReference type="Proteomes" id="UP001321760">
    <property type="component" value="Unassembled WGS sequence"/>
</dbReference>
<dbReference type="InterPro" id="IPR010730">
    <property type="entry name" value="HET"/>
</dbReference>